<dbReference type="InterPro" id="IPR050269">
    <property type="entry name" value="ComplexI_Subunit6"/>
</dbReference>
<keyword evidence="13 16" id="KW-0472">Membrane</keyword>
<keyword evidence="12 18" id="KW-0496">Mitochondrion</keyword>
<organism evidence="18">
    <name type="scientific">Curculionoidea sp. 18 KM-2017</name>
    <dbReference type="NCBI Taxonomy" id="2219401"/>
    <lineage>
        <taxon>Eukaryota</taxon>
        <taxon>Metazoa</taxon>
        <taxon>Ecdysozoa</taxon>
        <taxon>Arthropoda</taxon>
        <taxon>Hexapoda</taxon>
        <taxon>Insecta</taxon>
        <taxon>Pterygota</taxon>
        <taxon>Neoptera</taxon>
        <taxon>Endopterygota</taxon>
        <taxon>Coleoptera</taxon>
        <taxon>Polyphaga</taxon>
        <taxon>Cucujiformia</taxon>
    </lineage>
</organism>
<evidence type="ECO:0000256" key="15">
    <source>
        <dbReference type="ARBA" id="ARBA00049551"/>
    </source>
</evidence>
<proteinExistence type="inferred from homology"/>
<protein>
    <recommendedName>
        <fullName evidence="4">NADH-ubiquinone oxidoreductase chain 6</fullName>
        <ecNumber evidence="3">7.1.1.2</ecNumber>
    </recommendedName>
    <alternativeName>
        <fullName evidence="14">NADH dehydrogenase subunit 6</fullName>
    </alternativeName>
</protein>
<keyword evidence="6" id="KW-0679">Respiratory chain</keyword>
<dbReference type="GO" id="GO:0008137">
    <property type="term" value="F:NADH dehydrogenase (ubiquinone) activity"/>
    <property type="evidence" value="ECO:0007669"/>
    <property type="project" value="UniProtKB-EC"/>
</dbReference>
<dbReference type="PANTHER" id="PTHR11435">
    <property type="entry name" value="NADH UBIQUINONE OXIDOREDUCTASE SUBUNIT ND6"/>
    <property type="match status" value="1"/>
</dbReference>
<reference evidence="18" key="1">
    <citation type="journal article" date="2018" name="J. ISSAAS">
        <title>The contribution of mitochondrial metagenomics to large-scale data mining and phylogenetic analysis of Coleoptera.</title>
        <authorList>
            <person name="Miller K."/>
            <person name="Linard B."/>
            <person name="Motyka M."/>
            <person name="Bocek M."/>
            <person name="Vogler A.P."/>
        </authorList>
    </citation>
    <scope>NUCLEOTIDE SEQUENCE</scope>
</reference>
<accession>A0A346RGP0</accession>
<evidence type="ECO:0000256" key="12">
    <source>
        <dbReference type="ARBA" id="ARBA00023128"/>
    </source>
</evidence>
<evidence type="ECO:0000256" key="5">
    <source>
        <dbReference type="ARBA" id="ARBA00022448"/>
    </source>
</evidence>
<evidence type="ECO:0000256" key="9">
    <source>
        <dbReference type="ARBA" id="ARBA00022982"/>
    </source>
</evidence>
<evidence type="ECO:0000256" key="14">
    <source>
        <dbReference type="ARBA" id="ARBA00031019"/>
    </source>
</evidence>
<feature type="transmembrane region" description="Helical" evidence="16">
    <location>
        <begin position="77"/>
        <end position="95"/>
    </location>
</feature>
<evidence type="ECO:0000256" key="8">
    <source>
        <dbReference type="ARBA" id="ARBA00022967"/>
    </source>
</evidence>
<keyword evidence="5" id="KW-0813">Transport</keyword>
<comment type="similarity">
    <text evidence="2">Belongs to the complex I subunit 6 family.</text>
</comment>
<evidence type="ECO:0000256" key="1">
    <source>
        <dbReference type="ARBA" id="ARBA00004225"/>
    </source>
</evidence>
<dbReference type="EC" id="7.1.1.2" evidence="3"/>
<dbReference type="AlphaFoldDB" id="A0A346RGP0"/>
<evidence type="ECO:0000256" key="11">
    <source>
        <dbReference type="ARBA" id="ARBA00023027"/>
    </source>
</evidence>
<evidence type="ECO:0000256" key="2">
    <source>
        <dbReference type="ARBA" id="ARBA00005698"/>
    </source>
</evidence>
<comment type="subcellular location">
    <subcellularLocation>
        <location evidence="1">Mitochondrion membrane</location>
        <topology evidence="1">Multi-pass membrane protein</topology>
    </subcellularLocation>
</comment>
<keyword evidence="17" id="KW-0732">Signal</keyword>
<feature type="signal peptide" evidence="17">
    <location>
        <begin position="1"/>
        <end position="17"/>
    </location>
</feature>
<feature type="chain" id="PRO_5016708114" description="NADH-ubiquinone oxidoreductase chain 6" evidence="17">
    <location>
        <begin position="18"/>
        <end position="164"/>
    </location>
</feature>
<evidence type="ECO:0000256" key="6">
    <source>
        <dbReference type="ARBA" id="ARBA00022660"/>
    </source>
</evidence>
<comment type="catalytic activity">
    <reaction evidence="15">
        <text>a ubiquinone + NADH + 5 H(+)(in) = a ubiquinol + NAD(+) + 4 H(+)(out)</text>
        <dbReference type="Rhea" id="RHEA:29091"/>
        <dbReference type="Rhea" id="RHEA-COMP:9565"/>
        <dbReference type="Rhea" id="RHEA-COMP:9566"/>
        <dbReference type="ChEBI" id="CHEBI:15378"/>
        <dbReference type="ChEBI" id="CHEBI:16389"/>
        <dbReference type="ChEBI" id="CHEBI:17976"/>
        <dbReference type="ChEBI" id="CHEBI:57540"/>
        <dbReference type="ChEBI" id="CHEBI:57945"/>
        <dbReference type="EC" id="7.1.1.2"/>
    </reaction>
</comment>
<sequence>MMLNMFLALIFITLNHPISLGTTITLQTILISMLSGMMYYNFWYSYILFLIMVSSMLVMFLYMTSIASNEKFKMPSMLTKIMILLFFIYMIIFILCKDNFYSNFLNISMINLSQSLLYFNNFSLNKFFNWPYSFMMKFLMIYLLITLIAIVKIVGKNWGTLRQK</sequence>
<geneLocation type="mitochondrion" evidence="18"/>
<gene>
    <name evidence="18" type="primary">nad6</name>
</gene>
<keyword evidence="8" id="KW-1278">Translocase</keyword>
<evidence type="ECO:0000313" key="18">
    <source>
        <dbReference type="EMBL" id="AXS65237.1"/>
    </source>
</evidence>
<dbReference type="PANTHER" id="PTHR11435:SF1">
    <property type="entry name" value="NADH-UBIQUINONE OXIDOREDUCTASE CHAIN 6"/>
    <property type="match status" value="1"/>
</dbReference>
<keyword evidence="7 16" id="KW-0812">Transmembrane</keyword>
<evidence type="ECO:0000256" key="3">
    <source>
        <dbReference type="ARBA" id="ARBA00012944"/>
    </source>
</evidence>
<feature type="transmembrane region" description="Helical" evidence="16">
    <location>
        <begin position="134"/>
        <end position="154"/>
    </location>
</feature>
<evidence type="ECO:0000256" key="16">
    <source>
        <dbReference type="SAM" id="Phobius"/>
    </source>
</evidence>
<keyword evidence="11" id="KW-0520">NAD</keyword>
<evidence type="ECO:0000256" key="7">
    <source>
        <dbReference type="ARBA" id="ARBA00022692"/>
    </source>
</evidence>
<name>A0A346RGP0_9CUCU</name>
<keyword evidence="9" id="KW-0249">Electron transport</keyword>
<evidence type="ECO:0000256" key="13">
    <source>
        <dbReference type="ARBA" id="ARBA00023136"/>
    </source>
</evidence>
<evidence type="ECO:0000256" key="4">
    <source>
        <dbReference type="ARBA" id="ARBA00021095"/>
    </source>
</evidence>
<feature type="transmembrane region" description="Helical" evidence="16">
    <location>
        <begin position="45"/>
        <end position="65"/>
    </location>
</feature>
<dbReference type="GO" id="GO:0031966">
    <property type="term" value="C:mitochondrial membrane"/>
    <property type="evidence" value="ECO:0007669"/>
    <property type="project" value="UniProtKB-SubCell"/>
</dbReference>
<evidence type="ECO:0000256" key="17">
    <source>
        <dbReference type="SAM" id="SignalP"/>
    </source>
</evidence>
<dbReference type="EMBL" id="MG193378">
    <property type="protein sequence ID" value="AXS65237.1"/>
    <property type="molecule type" value="Genomic_DNA"/>
</dbReference>
<keyword evidence="10 16" id="KW-1133">Transmembrane helix</keyword>
<evidence type="ECO:0000256" key="10">
    <source>
        <dbReference type="ARBA" id="ARBA00022989"/>
    </source>
</evidence>